<dbReference type="InterPro" id="IPR022742">
    <property type="entry name" value="Hydrolase_4"/>
</dbReference>
<dbReference type="Gene3D" id="3.40.50.1820">
    <property type="entry name" value="alpha/beta hydrolase"/>
    <property type="match status" value="1"/>
</dbReference>
<dbReference type="PANTHER" id="PTHR12277">
    <property type="entry name" value="ALPHA/BETA HYDROLASE DOMAIN-CONTAINING PROTEIN"/>
    <property type="match status" value="1"/>
</dbReference>
<protein>
    <recommendedName>
        <fullName evidence="2">Serine aminopeptidase S33 domain-containing protein</fullName>
    </recommendedName>
</protein>
<keyword evidence="1" id="KW-0812">Transmembrane</keyword>
<feature type="domain" description="Serine aminopeptidase S33" evidence="2">
    <location>
        <begin position="80"/>
        <end position="186"/>
    </location>
</feature>
<dbReference type="Pfam" id="PF12146">
    <property type="entry name" value="Hydrolase_4"/>
    <property type="match status" value="1"/>
</dbReference>
<evidence type="ECO:0000313" key="3">
    <source>
        <dbReference type="EMBL" id="PIE82928.1"/>
    </source>
</evidence>
<reference evidence="3 4" key="1">
    <citation type="submission" date="2017-10" db="EMBL/GenBank/DDBJ databases">
        <title>Novel microbial diversity and functional potential in the marine mammal oral microbiome.</title>
        <authorList>
            <person name="Dudek N.K."/>
            <person name="Sun C.L."/>
            <person name="Burstein D."/>
            <person name="Kantor R.S."/>
            <person name="Aliaga Goltsman D.S."/>
            <person name="Bik E.M."/>
            <person name="Thomas B.C."/>
            <person name="Banfield J.F."/>
            <person name="Relman D.A."/>
        </authorList>
    </citation>
    <scope>NUCLEOTIDE SEQUENCE [LARGE SCALE GENOMIC DNA]</scope>
    <source>
        <strain evidence="3">DOLJORAL78_50_517</strain>
    </source>
</reference>
<comment type="caution">
    <text evidence="3">The sequence shown here is derived from an EMBL/GenBank/DDBJ whole genome shotgun (WGS) entry which is preliminary data.</text>
</comment>
<feature type="transmembrane region" description="Helical" evidence="1">
    <location>
        <begin position="6"/>
        <end position="27"/>
    </location>
</feature>
<proteinExistence type="predicted"/>
<keyword evidence="1" id="KW-0472">Membrane</keyword>
<evidence type="ECO:0000259" key="2">
    <source>
        <dbReference type="Pfam" id="PF12146"/>
    </source>
</evidence>
<dbReference type="Proteomes" id="UP000229278">
    <property type="component" value="Unassembled WGS sequence"/>
</dbReference>
<dbReference type="EMBL" id="PDTV01000010">
    <property type="protein sequence ID" value="PIE82928.1"/>
    <property type="molecule type" value="Genomic_DNA"/>
</dbReference>
<dbReference type="PANTHER" id="PTHR12277:SF81">
    <property type="entry name" value="PROTEIN ABHD13"/>
    <property type="match status" value="1"/>
</dbReference>
<evidence type="ECO:0000256" key="1">
    <source>
        <dbReference type="SAM" id="Phobius"/>
    </source>
</evidence>
<dbReference type="SUPFAM" id="SSF53474">
    <property type="entry name" value="alpha/beta-Hydrolases"/>
    <property type="match status" value="1"/>
</dbReference>
<keyword evidence="1" id="KW-1133">Transmembrane helix</keyword>
<accession>A0A2G6PEG0</accession>
<dbReference type="AlphaFoldDB" id="A0A2G6PEG0"/>
<sequence>MDNVRLRYRLAVLLAVFVMVGAGVMIFSGTAEKMVYYPQPLTPAAGAAILVRHPQIKEVSLITADGFRLHGWRVPGIGQRPRPLVIYFGGNADEVSWMIDFAEVFTGWDLLLVNYRGYGLSTGTPSQEALFQDALKLYDHFTTQSGIDAARVIILGRSLGSGVATYLASQRSVQGVLLITPFDSITEVACDFYPFLPVRAVLGDLFNSAARAPGITTPVRMIIAADDKVVTTERSQKLFDAWGGPKEWVMLTGVGHNDLHVRHDFWEAIREFLGRYRYPP</sequence>
<gene>
    <name evidence="3" type="ORF">CSA09_04370</name>
</gene>
<organism evidence="3 4">
    <name type="scientific">Candidatus Contendibacter odensensis</name>
    <dbReference type="NCBI Taxonomy" id="1400860"/>
    <lineage>
        <taxon>Bacteria</taxon>
        <taxon>Pseudomonadati</taxon>
        <taxon>Pseudomonadota</taxon>
        <taxon>Gammaproteobacteria</taxon>
        <taxon>Candidatus Competibacteraceae</taxon>
        <taxon>Candidatus Contendibacter</taxon>
    </lineage>
</organism>
<name>A0A2G6PEG0_9GAMM</name>
<evidence type="ECO:0000313" key="4">
    <source>
        <dbReference type="Proteomes" id="UP000229278"/>
    </source>
</evidence>
<dbReference type="InterPro" id="IPR029058">
    <property type="entry name" value="AB_hydrolase_fold"/>
</dbReference>